<dbReference type="EMBL" id="KQ113591">
    <property type="protein sequence ID" value="KMS65161.1"/>
    <property type="molecule type" value="Genomic_DNA"/>
</dbReference>
<feature type="non-terminal residue" evidence="2">
    <location>
        <position position="44"/>
    </location>
</feature>
<organism evidence="2 3">
    <name type="scientific">Beta vulgaris subsp. vulgaris</name>
    <name type="common">Beet</name>
    <dbReference type="NCBI Taxonomy" id="3555"/>
    <lineage>
        <taxon>Eukaryota</taxon>
        <taxon>Viridiplantae</taxon>
        <taxon>Streptophyta</taxon>
        <taxon>Embryophyta</taxon>
        <taxon>Tracheophyta</taxon>
        <taxon>Spermatophyta</taxon>
        <taxon>Magnoliopsida</taxon>
        <taxon>eudicotyledons</taxon>
        <taxon>Gunneridae</taxon>
        <taxon>Pentapetalae</taxon>
        <taxon>Caryophyllales</taxon>
        <taxon>Chenopodiaceae</taxon>
        <taxon>Betoideae</taxon>
        <taxon>Beta</taxon>
    </lineage>
</organism>
<proteinExistence type="predicted"/>
<dbReference type="Proteomes" id="UP000035740">
    <property type="component" value="Unassembled WGS sequence"/>
</dbReference>
<dbReference type="AlphaFoldDB" id="A0A0J7YNK7"/>
<evidence type="ECO:0000259" key="1">
    <source>
        <dbReference type="PROSITE" id="PS50042"/>
    </source>
</evidence>
<accession>A0A0J7YNK7</accession>
<protein>
    <recommendedName>
        <fullName evidence="1">Cyclic nucleotide-binding domain-containing protein</fullName>
    </recommendedName>
</protein>
<dbReference type="InterPro" id="IPR018490">
    <property type="entry name" value="cNMP-bd_dom_sf"/>
</dbReference>
<evidence type="ECO:0000313" key="2">
    <source>
        <dbReference type="EMBL" id="KMS65161.1"/>
    </source>
</evidence>
<dbReference type="InterPro" id="IPR000595">
    <property type="entry name" value="cNMP-bd_dom"/>
</dbReference>
<dbReference type="PROSITE" id="PS50042">
    <property type="entry name" value="CNMP_BINDING_3"/>
    <property type="match status" value="1"/>
</dbReference>
<name>A0A0J7YNK7_BETVV</name>
<keyword evidence="3" id="KW-1185">Reference proteome</keyword>
<feature type="domain" description="Cyclic nucleotide-binding" evidence="1">
    <location>
        <begin position="1"/>
        <end position="44"/>
    </location>
</feature>
<reference evidence="2 3" key="1">
    <citation type="journal article" date="2014" name="Nature">
        <title>The genome of the recently domesticated crop plant sugar beet (Beta vulgaris).</title>
        <authorList>
            <person name="Dohm J.C."/>
            <person name="Minoche A.E."/>
            <person name="Holtgrawe D."/>
            <person name="Capella-Gutierrez S."/>
            <person name="Zakrzewski F."/>
            <person name="Tafer H."/>
            <person name="Rupp O."/>
            <person name="Sorensen T.R."/>
            <person name="Stracke R."/>
            <person name="Reinhardt R."/>
            <person name="Goesmann A."/>
            <person name="Kraft T."/>
            <person name="Schulz B."/>
            <person name="Stadler P.F."/>
            <person name="Schmidt T."/>
            <person name="Gabaldon T."/>
            <person name="Lehrach H."/>
            <person name="Weisshaar B."/>
            <person name="Himmelbauer H."/>
        </authorList>
    </citation>
    <scope>NUCLEOTIDE SEQUENCE [LARGE SCALE GENOMIC DNA]</scope>
    <source>
        <tissue evidence="2">Taproot</tissue>
    </source>
</reference>
<evidence type="ECO:0000313" key="3">
    <source>
        <dbReference type="Proteomes" id="UP000035740"/>
    </source>
</evidence>
<sequence length="44" mass="4895">MQYQPEKKDAVLVQQGQAFEAIYLLSSGTVDKSIDGHIVETLRS</sequence>
<dbReference type="SUPFAM" id="SSF51206">
    <property type="entry name" value="cAMP-binding domain-like"/>
    <property type="match status" value="1"/>
</dbReference>
<dbReference type="Gramene" id="KMS65161">
    <property type="protein sequence ID" value="KMS65161"/>
    <property type="gene ID" value="BVRB_038800"/>
</dbReference>
<gene>
    <name evidence="2" type="ORF">BVRB_038800</name>
</gene>